<gene>
    <name evidence="1" type="ORF">IU459_36890</name>
</gene>
<dbReference type="InterPro" id="IPR001128">
    <property type="entry name" value="Cyt_P450"/>
</dbReference>
<evidence type="ECO:0000313" key="2">
    <source>
        <dbReference type="Proteomes" id="UP000702209"/>
    </source>
</evidence>
<name>A0ABS0D2G7_9NOCA</name>
<comment type="caution">
    <text evidence="1">The sequence shown here is derived from an EMBL/GenBank/DDBJ whole genome shotgun (WGS) entry which is preliminary data.</text>
</comment>
<organism evidence="1 2">
    <name type="scientific">Nocardia amamiensis</name>
    <dbReference type="NCBI Taxonomy" id="404578"/>
    <lineage>
        <taxon>Bacteria</taxon>
        <taxon>Bacillati</taxon>
        <taxon>Actinomycetota</taxon>
        <taxon>Actinomycetes</taxon>
        <taxon>Mycobacteriales</taxon>
        <taxon>Nocardiaceae</taxon>
        <taxon>Nocardia</taxon>
    </lineage>
</organism>
<dbReference type="EMBL" id="JADLQX010000114">
    <property type="protein sequence ID" value="MBF6303038.1"/>
    <property type="molecule type" value="Genomic_DNA"/>
</dbReference>
<reference evidence="1 2" key="1">
    <citation type="submission" date="2020-10" db="EMBL/GenBank/DDBJ databases">
        <title>Identification of Nocardia species via Next-generation sequencing and recognition of intraspecies genetic diversity.</title>
        <authorList>
            <person name="Li P."/>
            <person name="Li P."/>
            <person name="Lu B."/>
        </authorList>
    </citation>
    <scope>NUCLEOTIDE SEQUENCE [LARGE SCALE GENOMIC DNA]</scope>
    <source>
        <strain evidence="1 2">BJ06-0157</strain>
    </source>
</reference>
<evidence type="ECO:0000313" key="1">
    <source>
        <dbReference type="EMBL" id="MBF6303038.1"/>
    </source>
</evidence>
<accession>A0ABS0D2G7</accession>
<dbReference type="Proteomes" id="UP000702209">
    <property type="component" value="Unassembled WGS sequence"/>
</dbReference>
<protein>
    <submittedName>
        <fullName evidence="1">Cytochrome P450</fullName>
    </submittedName>
</protein>
<dbReference type="SUPFAM" id="SSF48264">
    <property type="entry name" value="Cytochrome P450"/>
    <property type="match status" value="1"/>
</dbReference>
<dbReference type="Gene3D" id="1.10.630.10">
    <property type="entry name" value="Cytochrome P450"/>
    <property type="match status" value="1"/>
</dbReference>
<dbReference type="Pfam" id="PF00067">
    <property type="entry name" value="p450"/>
    <property type="match status" value="1"/>
</dbReference>
<dbReference type="RefSeq" id="WP_195134213.1">
    <property type="nucleotide sequence ID" value="NZ_JADLQX010000114.1"/>
</dbReference>
<sequence>MARAMFGNGLATAARPSWLFQRRLLQPAFHRQRVAAFGELMTNTIEDTRDGWEHMHGPGETLDVRAEMSRLTLRIAIRALFASDLKDAAAYRFMDAVDTSNQELLM</sequence>
<dbReference type="InterPro" id="IPR036396">
    <property type="entry name" value="Cyt_P450_sf"/>
</dbReference>
<proteinExistence type="predicted"/>
<keyword evidence="2" id="KW-1185">Reference proteome</keyword>